<evidence type="ECO:0000256" key="1">
    <source>
        <dbReference type="ARBA" id="ARBA00022679"/>
    </source>
</evidence>
<keyword evidence="6" id="KW-0695">RNA-directed DNA polymerase</keyword>
<dbReference type="Pfam" id="PF00078">
    <property type="entry name" value="RVT_1"/>
    <property type="match status" value="1"/>
</dbReference>
<dbReference type="GeneID" id="110281515"/>
<dbReference type="SUPFAM" id="SSF53098">
    <property type="entry name" value="Ribonuclease H-like"/>
    <property type="match status" value="1"/>
</dbReference>
<reference evidence="8" key="1">
    <citation type="journal article" date="2016" name="Nat. Genet.">
        <title>The genome sequences of Arachis duranensis and Arachis ipaensis, the diploid ancestors of cultivated peanut.</title>
        <authorList>
            <person name="Bertioli D.J."/>
            <person name="Cannon S.B."/>
            <person name="Froenicke L."/>
            <person name="Huang G."/>
            <person name="Farmer A.D."/>
            <person name="Cannon E.K."/>
            <person name="Liu X."/>
            <person name="Gao D."/>
            <person name="Clevenger J."/>
            <person name="Dash S."/>
            <person name="Ren L."/>
            <person name="Moretzsohn M.C."/>
            <person name="Shirasawa K."/>
            <person name="Huang W."/>
            <person name="Vidigal B."/>
            <person name="Abernathy B."/>
            <person name="Chu Y."/>
            <person name="Niederhuth C.E."/>
            <person name="Umale P."/>
            <person name="Araujo A.C."/>
            <person name="Kozik A."/>
            <person name="Kim K.D."/>
            <person name="Burow M.D."/>
            <person name="Varshney R.K."/>
            <person name="Wang X."/>
            <person name="Zhang X."/>
            <person name="Barkley N."/>
            <person name="Guimaraes P.M."/>
            <person name="Isobe S."/>
            <person name="Guo B."/>
            <person name="Liao B."/>
            <person name="Stalker H.T."/>
            <person name="Schmitz R.J."/>
            <person name="Scheffler B.E."/>
            <person name="Leal-Bertioli S.C."/>
            <person name="Xun X."/>
            <person name="Jackson S.A."/>
            <person name="Michelmore R."/>
            <person name="Ozias-Akins P."/>
        </authorList>
    </citation>
    <scope>NUCLEOTIDE SEQUENCE [LARGE SCALE GENOMIC DNA]</scope>
    <source>
        <strain evidence="8">cv. V14167</strain>
    </source>
</reference>
<dbReference type="GO" id="GO:0004519">
    <property type="term" value="F:endonuclease activity"/>
    <property type="evidence" value="ECO:0007669"/>
    <property type="project" value="UniProtKB-KW"/>
</dbReference>
<dbReference type="PROSITE" id="PS50994">
    <property type="entry name" value="INTEGRASE"/>
    <property type="match status" value="1"/>
</dbReference>
<evidence type="ECO:0000313" key="9">
    <source>
        <dbReference type="RefSeq" id="XP_020999482.1"/>
    </source>
</evidence>
<feature type="non-terminal residue" evidence="9">
    <location>
        <position position="1"/>
    </location>
</feature>
<dbReference type="InterPro" id="IPR036397">
    <property type="entry name" value="RNaseH_sf"/>
</dbReference>
<dbReference type="InterPro" id="IPR012337">
    <property type="entry name" value="RNaseH-like_sf"/>
</dbReference>
<reference evidence="9" key="2">
    <citation type="submission" date="2025-08" db="UniProtKB">
        <authorList>
            <consortium name="RefSeq"/>
        </authorList>
    </citation>
    <scope>IDENTIFICATION</scope>
    <source>
        <tissue evidence="9">Whole plant</tissue>
    </source>
</reference>
<evidence type="ECO:0000313" key="8">
    <source>
        <dbReference type="Proteomes" id="UP000515211"/>
    </source>
</evidence>
<dbReference type="Gene3D" id="3.30.420.10">
    <property type="entry name" value="Ribonuclease H-like superfamily/Ribonuclease H"/>
    <property type="match status" value="1"/>
</dbReference>
<dbReference type="Pfam" id="PF00665">
    <property type="entry name" value="rve"/>
    <property type="match status" value="1"/>
</dbReference>
<dbReference type="AlphaFoldDB" id="A0A6P5NP10"/>
<evidence type="ECO:0000259" key="7">
    <source>
        <dbReference type="PROSITE" id="PS50994"/>
    </source>
</evidence>
<dbReference type="Pfam" id="PF17917">
    <property type="entry name" value="RT_RNaseH"/>
    <property type="match status" value="1"/>
</dbReference>
<proteinExistence type="predicted"/>
<gene>
    <name evidence="9" type="primary">LOC110281515</name>
</gene>
<dbReference type="KEGG" id="adu:110281515"/>
<dbReference type="Proteomes" id="UP000515211">
    <property type="component" value="Chromosome 5"/>
</dbReference>
<sequence length="601" mass="69528">YRRMPFGLCNAPTTFQRCMLSIFSDMVEKFLEVFMDDFSVFGDSFSSCLDHLALVLKRCQETNLVLNWEKCHFIVTEGIVLGFYRRFIKDFSKIAKPLCNLLAVDMPFIFDKECLQAFETLKANLVTAPVISAPDWTLPFELMCDASDHAIGTVLGQSKVLNEAQRNYTTTEKELLAVVYAFDKFRQYLIGSKVLVYTDHAAIKYLMSKQDAKPRLIRWVLLLQEFDIEIRDRKGNENQVADHLSRLPQDTCQDNLPSINEEFPDEHLLHIQHVPWFADMANYKAGRIIPQEYTRQQVKKLLHELFDLWGIDFMGPFPPSYTFKYILVAVEYVSKWVEAIATTTCNTNVVLQFLKKNIFTRFGVPKGLISDGGSHFCNKQLNSLLHKYGVTHKVATPYHPQTNGQAELANRELKRILEKTVGTTRKDWVRKLDDALWAYRTAFKTPIGKSPFQLVYGKACHLPVELEHKAFWATKLLNLVAQAAGEKRLLQLNELEEFRLEAYENVKIYKERAKRWHDKRISQRTFEPGQKVLLFNSRLKIFPGKLRSRWTGPYTITKVSPHGYVELLDEASKQTFTANGHRVKHYFGGPWSKEESVQLLT</sequence>
<evidence type="ECO:0000256" key="6">
    <source>
        <dbReference type="ARBA" id="ARBA00022918"/>
    </source>
</evidence>
<evidence type="ECO:0000256" key="5">
    <source>
        <dbReference type="ARBA" id="ARBA00022801"/>
    </source>
</evidence>
<dbReference type="InterPro" id="IPR043502">
    <property type="entry name" value="DNA/RNA_pol_sf"/>
</dbReference>
<dbReference type="GO" id="GO:0015074">
    <property type="term" value="P:DNA integration"/>
    <property type="evidence" value="ECO:0007669"/>
    <property type="project" value="InterPro"/>
</dbReference>
<keyword evidence="4" id="KW-0255">Endonuclease</keyword>
<dbReference type="InterPro" id="IPR043128">
    <property type="entry name" value="Rev_trsase/Diguanyl_cyclase"/>
</dbReference>
<keyword evidence="3" id="KW-0540">Nuclease</keyword>
<evidence type="ECO:0000256" key="4">
    <source>
        <dbReference type="ARBA" id="ARBA00022759"/>
    </source>
</evidence>
<organism evidence="8 9">
    <name type="scientific">Arachis duranensis</name>
    <name type="common">Wild peanut</name>
    <dbReference type="NCBI Taxonomy" id="130453"/>
    <lineage>
        <taxon>Eukaryota</taxon>
        <taxon>Viridiplantae</taxon>
        <taxon>Streptophyta</taxon>
        <taxon>Embryophyta</taxon>
        <taxon>Tracheophyta</taxon>
        <taxon>Spermatophyta</taxon>
        <taxon>Magnoliopsida</taxon>
        <taxon>eudicotyledons</taxon>
        <taxon>Gunneridae</taxon>
        <taxon>Pentapetalae</taxon>
        <taxon>rosids</taxon>
        <taxon>fabids</taxon>
        <taxon>Fabales</taxon>
        <taxon>Fabaceae</taxon>
        <taxon>Papilionoideae</taxon>
        <taxon>50 kb inversion clade</taxon>
        <taxon>dalbergioids sensu lato</taxon>
        <taxon>Dalbergieae</taxon>
        <taxon>Pterocarpus clade</taxon>
        <taxon>Arachis</taxon>
    </lineage>
</organism>
<dbReference type="InterPro" id="IPR050951">
    <property type="entry name" value="Retrovirus_Pol_polyprotein"/>
</dbReference>
<dbReference type="SUPFAM" id="SSF56672">
    <property type="entry name" value="DNA/RNA polymerases"/>
    <property type="match status" value="1"/>
</dbReference>
<dbReference type="CDD" id="cd09274">
    <property type="entry name" value="RNase_HI_RT_Ty3"/>
    <property type="match status" value="1"/>
</dbReference>
<dbReference type="Gene3D" id="3.30.70.270">
    <property type="match status" value="2"/>
</dbReference>
<dbReference type="RefSeq" id="XP_020999482.1">
    <property type="nucleotide sequence ID" value="XM_021143823.1"/>
</dbReference>
<keyword evidence="2" id="KW-0548">Nucleotidyltransferase</keyword>
<dbReference type="CDD" id="cd01647">
    <property type="entry name" value="RT_LTR"/>
    <property type="match status" value="1"/>
</dbReference>
<dbReference type="PANTHER" id="PTHR37984">
    <property type="entry name" value="PROTEIN CBG26694"/>
    <property type="match status" value="1"/>
</dbReference>
<dbReference type="InterPro" id="IPR041373">
    <property type="entry name" value="RT_RNaseH"/>
</dbReference>
<dbReference type="InterPro" id="IPR001584">
    <property type="entry name" value="Integrase_cat-core"/>
</dbReference>
<keyword evidence="5" id="KW-0378">Hydrolase</keyword>
<keyword evidence="8" id="KW-1185">Reference proteome</keyword>
<dbReference type="GO" id="GO:0003676">
    <property type="term" value="F:nucleic acid binding"/>
    <property type="evidence" value="ECO:0007669"/>
    <property type="project" value="InterPro"/>
</dbReference>
<dbReference type="InterPro" id="IPR000477">
    <property type="entry name" value="RT_dom"/>
</dbReference>
<evidence type="ECO:0000256" key="3">
    <source>
        <dbReference type="ARBA" id="ARBA00022722"/>
    </source>
</evidence>
<name>A0A6P5NP10_ARADU</name>
<protein>
    <submittedName>
        <fullName evidence="9">Uncharacterized protein LOC110281515</fullName>
    </submittedName>
</protein>
<accession>A0A6P5NP10</accession>
<dbReference type="GO" id="GO:0003964">
    <property type="term" value="F:RNA-directed DNA polymerase activity"/>
    <property type="evidence" value="ECO:0007669"/>
    <property type="project" value="UniProtKB-KW"/>
</dbReference>
<dbReference type="GO" id="GO:0016787">
    <property type="term" value="F:hydrolase activity"/>
    <property type="evidence" value="ECO:0007669"/>
    <property type="project" value="UniProtKB-KW"/>
</dbReference>
<dbReference type="PANTHER" id="PTHR37984:SF5">
    <property type="entry name" value="PROTEIN NYNRIN-LIKE"/>
    <property type="match status" value="1"/>
</dbReference>
<feature type="domain" description="Integrase catalytic" evidence="7">
    <location>
        <begin position="299"/>
        <end position="459"/>
    </location>
</feature>
<evidence type="ECO:0000256" key="2">
    <source>
        <dbReference type="ARBA" id="ARBA00022695"/>
    </source>
</evidence>
<keyword evidence="1" id="KW-0808">Transferase</keyword>